<evidence type="ECO:0000256" key="3">
    <source>
        <dbReference type="ARBA" id="ARBA00022741"/>
    </source>
</evidence>
<dbReference type="InterPro" id="IPR005482">
    <property type="entry name" value="Biotin_COase_C"/>
</dbReference>
<dbReference type="Pfam" id="PF00289">
    <property type="entry name" value="Biotin_carb_N"/>
    <property type="match status" value="1"/>
</dbReference>
<dbReference type="SUPFAM" id="SSF52440">
    <property type="entry name" value="PreATP-grasp domain"/>
    <property type="match status" value="1"/>
</dbReference>
<dbReference type="PANTHER" id="PTHR18866:SF128">
    <property type="entry name" value="UREA AMIDOLYASE"/>
    <property type="match status" value="1"/>
</dbReference>
<dbReference type="InterPro" id="IPR011764">
    <property type="entry name" value="Biotin_carboxylation_dom"/>
</dbReference>
<evidence type="ECO:0000256" key="2">
    <source>
        <dbReference type="ARBA" id="ARBA00022598"/>
    </source>
</evidence>
<dbReference type="Pfam" id="PF02682">
    <property type="entry name" value="CT_C_D"/>
    <property type="match status" value="1"/>
</dbReference>
<dbReference type="SMART" id="SM00878">
    <property type="entry name" value="Biotin_carb_C"/>
    <property type="match status" value="1"/>
</dbReference>
<comment type="caution">
    <text evidence="11">The sequence shown here is derived from an EMBL/GenBank/DDBJ whole genome shotgun (WGS) entry which is preliminary data.</text>
</comment>
<evidence type="ECO:0000259" key="10">
    <source>
        <dbReference type="PROSITE" id="PS50979"/>
    </source>
</evidence>
<dbReference type="InterPro" id="IPR050856">
    <property type="entry name" value="Biotin_carboxylase_complex"/>
</dbReference>
<feature type="domain" description="ATP-grasp" evidence="9">
    <location>
        <begin position="121"/>
        <end position="319"/>
    </location>
</feature>
<dbReference type="GO" id="GO:0005524">
    <property type="term" value="F:ATP binding"/>
    <property type="evidence" value="ECO:0007669"/>
    <property type="project" value="UniProtKB-UniRule"/>
</dbReference>
<organism evidence="11 12">
    <name type="scientific">Exophiala mesophila</name>
    <name type="common">Black yeast-like fungus</name>
    <dbReference type="NCBI Taxonomy" id="212818"/>
    <lineage>
        <taxon>Eukaryota</taxon>
        <taxon>Fungi</taxon>
        <taxon>Dikarya</taxon>
        <taxon>Ascomycota</taxon>
        <taxon>Pezizomycotina</taxon>
        <taxon>Eurotiomycetes</taxon>
        <taxon>Chaetothyriomycetidae</taxon>
        <taxon>Chaetothyriales</taxon>
        <taxon>Herpotrichiellaceae</taxon>
        <taxon>Exophiala</taxon>
    </lineage>
</organism>
<dbReference type="EMBL" id="NAJM01000067">
    <property type="protein sequence ID" value="RVX66193.1"/>
    <property type="molecule type" value="Genomic_DNA"/>
</dbReference>
<dbReference type="SMART" id="SM00797">
    <property type="entry name" value="AHS2"/>
    <property type="match status" value="1"/>
</dbReference>
<evidence type="ECO:0000313" key="11">
    <source>
        <dbReference type="EMBL" id="RVX66193.1"/>
    </source>
</evidence>
<sequence length="1234" mass="134867">MLSIQKVLIANRGEIAVRCIKACKAVGVTSISIYSEADSNSLHVKLADQAVLLRGQNVDGYLNTDDILDICRTHHVDAVIPGYGFLSENTDFAKQVTDAGMIFVGPSPDSISEMGLKHRARELAISLDVPVVPGTELLTTVDDALAAGERLGFPVMLKATGGGGGMGLQVCHNAEDVSGAFARVQSRGASLFKNAAVFMEKYYQFSRHIEVQVFGNGDVVAHFGERECSIQRRHQKVVEECPSPFVVAHPGLRERLTQCATRYAGAIKYKSAGTVEFLVDDITGDFFFLEMNTRLQVEHGITELCYGVDLVAMMLRQADCEKAGLGGLPSKELLDLQKPGPDGAAIEVRVYAEVPHRDFAPSPGLLQSVEWPVGDGVRVDTWVQTGQTIAPFYDPLIAKVMTKGVSRKEAALKMAKTLGEDTVLDGPMTNLSFLHAVVLSEPFLKGETLTSFLDTKFTFKPTVMDVLVPGAYTTVQDYPARIGQGHGIPRSGPMDDVSARIANMIVGNDEGVELLEITLSGPELAFSTSAVFAVCGASAPVTVDNETRPLWSRQVVKAGQTLKIGSIQENRGCRTYLAIKGGFPKVALQFGSKSTTVNLSYGGIQGRQLRRGDSIALSTESEAWAIEAVEYKLPPSLIPDYCISEVYVMRGPHDSDELMTLADRKMLYSNQWKIGHNSNRTGVRLVGPAPQWARKDAGEAGAHPSNRFDYGYPCPGGLNWGGDSSILFGVDGPSLGGLITSSTVVAADLWRLGQLRPGGTVRLRTTTYTGARELQHRVDDFLARIKTAVGGIVGPPTALSPLNLELPIEEDEPILKTVHAEGDLRPQVVYRQGGDTFLLVEFGLQRADVLVVARIRQLVEKLEALKDWNLSLGPNINSITIEYDPKVVSQGDLVGRVHELETSIEATIDVRLPVRVFRLPAVIDHPALNECIERYSGTVRNKAVYLPDNLEYLAKNNGLSSRREVFDMMLNTKFLCAAVGFYIGTPILFPLSPTYIMGQKYNPTRVATPGGTIGMGGSLFAMYPKEAPGGYMLVARTLELWDTYGSKPGFTPSKPWLFEPFDIITYYEVSVEEYSKLESEYFAGKYQYQIQDDVFDLKEAYATFQAARTDPKVVEYRQRQAKGIAEQGEIERGLYDEWTNDLKLREQEEAERLKSLLAESTIAVDSPMDANVWKVEVSEGDVLKEGQLVAILEAMKMEINVYAPPEVDGATVRAIAKKPGSTVAPGDYIVVASK</sequence>
<dbReference type="InterPro" id="IPR011761">
    <property type="entry name" value="ATP-grasp"/>
</dbReference>
<evidence type="ECO:0000259" key="9">
    <source>
        <dbReference type="PROSITE" id="PS50975"/>
    </source>
</evidence>
<keyword evidence="5 7" id="KW-0067">ATP-binding</keyword>
<evidence type="ECO:0000256" key="6">
    <source>
        <dbReference type="ARBA" id="ARBA00023267"/>
    </source>
</evidence>
<dbReference type="Gene3D" id="2.40.100.10">
    <property type="entry name" value="Cyclophilin-like"/>
    <property type="match status" value="2"/>
</dbReference>
<dbReference type="GO" id="GO:0016787">
    <property type="term" value="F:hydrolase activity"/>
    <property type="evidence" value="ECO:0007669"/>
    <property type="project" value="UniProtKB-KW"/>
</dbReference>
<feature type="domain" description="Lipoyl-binding" evidence="8">
    <location>
        <begin position="1155"/>
        <end position="1233"/>
    </location>
</feature>
<dbReference type="SUPFAM" id="SSF51230">
    <property type="entry name" value="Single hybrid motif"/>
    <property type="match status" value="1"/>
</dbReference>
<evidence type="ECO:0000313" key="12">
    <source>
        <dbReference type="Proteomes" id="UP000288859"/>
    </source>
</evidence>
<dbReference type="AlphaFoldDB" id="A0A438MRD7"/>
<dbReference type="Gene3D" id="2.40.50.100">
    <property type="match status" value="1"/>
</dbReference>
<dbReference type="OrthoDB" id="196847at2759"/>
<feature type="domain" description="Biotin carboxylation" evidence="10">
    <location>
        <begin position="3"/>
        <end position="458"/>
    </location>
</feature>
<evidence type="ECO:0000259" key="8">
    <source>
        <dbReference type="PROSITE" id="PS50968"/>
    </source>
</evidence>
<keyword evidence="6" id="KW-0092">Biotin</keyword>
<proteinExistence type="predicted"/>
<dbReference type="GO" id="GO:0046872">
    <property type="term" value="F:metal ion binding"/>
    <property type="evidence" value="ECO:0007669"/>
    <property type="project" value="InterPro"/>
</dbReference>
<evidence type="ECO:0000256" key="7">
    <source>
        <dbReference type="PROSITE-ProRule" id="PRU00409"/>
    </source>
</evidence>
<dbReference type="InterPro" id="IPR011053">
    <property type="entry name" value="Single_hybrid_motif"/>
</dbReference>
<dbReference type="SUPFAM" id="SSF50891">
    <property type="entry name" value="Cyclophilin-like"/>
    <property type="match status" value="2"/>
</dbReference>
<keyword evidence="2" id="KW-0436">Ligase</keyword>
<dbReference type="Gene3D" id="3.30.1360.40">
    <property type="match status" value="1"/>
</dbReference>
<dbReference type="InterPro" id="IPR016185">
    <property type="entry name" value="PreATP-grasp_dom_sf"/>
</dbReference>
<evidence type="ECO:0000256" key="5">
    <source>
        <dbReference type="ARBA" id="ARBA00022840"/>
    </source>
</evidence>
<dbReference type="PROSITE" id="PS50975">
    <property type="entry name" value="ATP_GRASP"/>
    <property type="match status" value="1"/>
</dbReference>
<keyword evidence="4" id="KW-0378">Hydrolase</keyword>
<dbReference type="SUPFAM" id="SSF56059">
    <property type="entry name" value="Glutathione synthetase ATP-binding domain-like"/>
    <property type="match status" value="1"/>
</dbReference>
<dbReference type="PANTHER" id="PTHR18866">
    <property type="entry name" value="CARBOXYLASE:PYRUVATE/ACETYL-COA/PROPIONYL-COA CARBOXYLASE"/>
    <property type="match status" value="1"/>
</dbReference>
<dbReference type="InterPro" id="IPR003833">
    <property type="entry name" value="CT_C_D"/>
</dbReference>
<dbReference type="Gene3D" id="3.30.470.20">
    <property type="entry name" value="ATP-grasp fold, B domain"/>
    <property type="match status" value="1"/>
</dbReference>
<dbReference type="Pfam" id="PF02785">
    <property type="entry name" value="Biotin_carb_C"/>
    <property type="match status" value="1"/>
</dbReference>
<accession>A0A438MRD7</accession>
<dbReference type="PROSITE" id="PS00866">
    <property type="entry name" value="CPSASE_1"/>
    <property type="match status" value="1"/>
</dbReference>
<dbReference type="Proteomes" id="UP000288859">
    <property type="component" value="Unassembled WGS sequence"/>
</dbReference>
<evidence type="ECO:0000256" key="1">
    <source>
        <dbReference type="ARBA" id="ARBA00001953"/>
    </source>
</evidence>
<dbReference type="InterPro" id="IPR011054">
    <property type="entry name" value="Rudment_hybrid_motif"/>
</dbReference>
<dbReference type="PROSITE" id="PS00188">
    <property type="entry name" value="BIOTIN"/>
    <property type="match status" value="1"/>
</dbReference>
<dbReference type="CDD" id="cd06850">
    <property type="entry name" value="biotinyl_domain"/>
    <property type="match status" value="1"/>
</dbReference>
<dbReference type="InterPro" id="IPR005481">
    <property type="entry name" value="BC-like_N"/>
</dbReference>
<dbReference type="GO" id="GO:0016874">
    <property type="term" value="F:ligase activity"/>
    <property type="evidence" value="ECO:0007669"/>
    <property type="project" value="UniProtKB-KW"/>
</dbReference>
<dbReference type="InterPro" id="IPR029000">
    <property type="entry name" value="Cyclophilin-like_dom_sf"/>
</dbReference>
<reference evidence="11 12" key="1">
    <citation type="submission" date="2017-03" db="EMBL/GenBank/DDBJ databases">
        <title>Genomes of endolithic fungi from Antarctica.</title>
        <authorList>
            <person name="Coleine C."/>
            <person name="Masonjones S."/>
            <person name="Stajich J.E."/>
        </authorList>
    </citation>
    <scope>NUCLEOTIDE SEQUENCE [LARGE SCALE GENOMIC DNA]</scope>
    <source>
        <strain evidence="11 12">CCFEE 6314</strain>
    </source>
</reference>
<dbReference type="PROSITE" id="PS50979">
    <property type="entry name" value="BC"/>
    <property type="match status" value="1"/>
</dbReference>
<dbReference type="Pfam" id="PF02626">
    <property type="entry name" value="CT_A_B"/>
    <property type="match status" value="1"/>
</dbReference>
<dbReference type="InterPro" id="IPR000089">
    <property type="entry name" value="Biotin_lipoyl"/>
</dbReference>
<dbReference type="SUPFAM" id="SSF51246">
    <property type="entry name" value="Rudiment single hybrid motif"/>
    <property type="match status" value="1"/>
</dbReference>
<comment type="cofactor">
    <cofactor evidence="1">
        <name>biotin</name>
        <dbReference type="ChEBI" id="CHEBI:57586"/>
    </cofactor>
</comment>
<dbReference type="VEuPathDB" id="FungiDB:PV10_06144"/>
<gene>
    <name evidence="11" type="ORF">B0A52_10085</name>
</gene>
<dbReference type="Pfam" id="PF00364">
    <property type="entry name" value="Biotin_lipoyl"/>
    <property type="match status" value="1"/>
</dbReference>
<evidence type="ECO:0000256" key="4">
    <source>
        <dbReference type="ARBA" id="ARBA00022801"/>
    </source>
</evidence>
<dbReference type="InterPro" id="IPR005479">
    <property type="entry name" value="CPAse_ATP-bd"/>
</dbReference>
<evidence type="ECO:0008006" key="13">
    <source>
        <dbReference type="Google" id="ProtNLM"/>
    </source>
</evidence>
<dbReference type="SMART" id="SM00796">
    <property type="entry name" value="AHS1"/>
    <property type="match status" value="1"/>
</dbReference>
<dbReference type="SUPFAM" id="SSF160467">
    <property type="entry name" value="PH0987 N-terminal domain-like"/>
    <property type="match status" value="1"/>
</dbReference>
<dbReference type="FunFam" id="3.40.50.20:FF:000010">
    <property type="entry name" value="Propionyl-CoA carboxylase subunit alpha"/>
    <property type="match status" value="1"/>
</dbReference>
<keyword evidence="3 7" id="KW-0547">Nucleotide-binding</keyword>
<dbReference type="InterPro" id="IPR003778">
    <property type="entry name" value="CT_A_B"/>
</dbReference>
<protein>
    <recommendedName>
        <fullName evidence="13">Urea carboxylase</fullName>
    </recommendedName>
</protein>
<dbReference type="InterPro" id="IPR001882">
    <property type="entry name" value="Biotin_BS"/>
</dbReference>
<name>A0A438MRD7_EXOME</name>
<dbReference type="PROSITE" id="PS50968">
    <property type="entry name" value="BIOTINYL_LIPOYL"/>
    <property type="match status" value="1"/>
</dbReference>
<dbReference type="PROSITE" id="PS00867">
    <property type="entry name" value="CPSASE_2"/>
    <property type="match status" value="1"/>
</dbReference>
<dbReference type="Pfam" id="PF02786">
    <property type="entry name" value="CPSase_L_D2"/>
    <property type="match status" value="1"/>
</dbReference>